<dbReference type="PANTHER" id="PTHR15020">
    <property type="entry name" value="FLAVIN REDUCTASE-RELATED"/>
    <property type="match status" value="1"/>
</dbReference>
<comment type="caution">
    <text evidence="2">The sequence shown here is derived from an EMBL/GenBank/DDBJ whole genome shotgun (WGS) entry which is preliminary data.</text>
</comment>
<dbReference type="EC" id="1.-.-.-" evidence="2"/>
<proteinExistence type="predicted"/>
<dbReference type="EMBL" id="JATAAI010000017">
    <property type="protein sequence ID" value="KAK1739629.1"/>
    <property type="molecule type" value="Genomic_DNA"/>
</dbReference>
<organism evidence="2 3">
    <name type="scientific">Skeletonema marinoi</name>
    <dbReference type="NCBI Taxonomy" id="267567"/>
    <lineage>
        <taxon>Eukaryota</taxon>
        <taxon>Sar</taxon>
        <taxon>Stramenopiles</taxon>
        <taxon>Ochrophyta</taxon>
        <taxon>Bacillariophyta</taxon>
        <taxon>Coscinodiscophyceae</taxon>
        <taxon>Thalassiosirophycidae</taxon>
        <taxon>Thalassiosirales</taxon>
        <taxon>Skeletonemataceae</taxon>
        <taxon>Skeletonema</taxon>
        <taxon>Skeletonema marinoi-dohrnii complex</taxon>
    </lineage>
</organism>
<sequence>MAAITTTLVVGATGATGKHVVLQLLQRKQHVKAVVRSKQRLLDSLDEVAPNASTEFSSSLEIQEASLLDLSDDDLMELTSQCDATVSCLGHNISIQGMFGHPRRLVTDATKRLYNAIEANQSKEAEPKKAKFILIGTVAVPNPNGEDDKRTFGERFVQFLLRYMLPPHRDNETAAAYIQGKTDNPNLEWTVVRPTELTDGSASKYEMFSKPIDSLFGGDRSVTRANVAQSMVDMLLTKSLWDEWKFKMPTVYDDLN</sequence>
<dbReference type="InterPro" id="IPR016040">
    <property type="entry name" value="NAD(P)-bd_dom"/>
</dbReference>
<reference evidence="2" key="1">
    <citation type="submission" date="2023-06" db="EMBL/GenBank/DDBJ databases">
        <title>Survivors Of The Sea: Transcriptome response of Skeletonema marinoi to long-term dormancy.</title>
        <authorList>
            <person name="Pinder M.I.M."/>
            <person name="Kourtchenko O."/>
            <person name="Robertson E.K."/>
            <person name="Larsson T."/>
            <person name="Maumus F."/>
            <person name="Osuna-Cruz C.M."/>
            <person name="Vancaester E."/>
            <person name="Stenow R."/>
            <person name="Vandepoele K."/>
            <person name="Ploug H."/>
            <person name="Bruchert V."/>
            <person name="Godhe A."/>
            <person name="Topel M."/>
        </authorList>
    </citation>
    <scope>NUCLEOTIDE SEQUENCE</scope>
    <source>
        <strain evidence="2">R05AC</strain>
    </source>
</reference>
<dbReference type="PANTHER" id="PTHR15020:SF11">
    <property type="entry name" value="OS06G0360300 PROTEIN"/>
    <property type="match status" value="1"/>
</dbReference>
<evidence type="ECO:0000313" key="2">
    <source>
        <dbReference type="EMBL" id="KAK1739629.1"/>
    </source>
</evidence>
<dbReference type="SUPFAM" id="SSF51735">
    <property type="entry name" value="NAD(P)-binding Rossmann-fold domains"/>
    <property type="match status" value="1"/>
</dbReference>
<dbReference type="Proteomes" id="UP001224775">
    <property type="component" value="Unassembled WGS sequence"/>
</dbReference>
<keyword evidence="2" id="KW-0560">Oxidoreductase</keyword>
<evidence type="ECO:0000259" key="1">
    <source>
        <dbReference type="Pfam" id="PF13460"/>
    </source>
</evidence>
<dbReference type="InterPro" id="IPR036291">
    <property type="entry name" value="NAD(P)-bd_dom_sf"/>
</dbReference>
<dbReference type="AlphaFoldDB" id="A0AAD8Y4P9"/>
<gene>
    <name evidence="2" type="ORF">QTG54_009388</name>
</gene>
<dbReference type="Pfam" id="PF13460">
    <property type="entry name" value="NAD_binding_10"/>
    <property type="match status" value="1"/>
</dbReference>
<dbReference type="Gene3D" id="3.40.50.720">
    <property type="entry name" value="NAD(P)-binding Rossmann-like Domain"/>
    <property type="match status" value="1"/>
</dbReference>
<feature type="domain" description="NAD(P)-binding" evidence="1">
    <location>
        <begin position="11"/>
        <end position="236"/>
    </location>
</feature>
<accession>A0AAD8Y4P9</accession>
<evidence type="ECO:0000313" key="3">
    <source>
        <dbReference type="Proteomes" id="UP001224775"/>
    </source>
</evidence>
<name>A0AAD8Y4P9_9STRA</name>
<protein>
    <submittedName>
        <fullName evidence="2">SDR family NAD(P)-dependent oxidoreductase</fullName>
        <ecNumber evidence="2">1.-.-.-</ecNumber>
    </submittedName>
</protein>
<dbReference type="GO" id="GO:0016491">
    <property type="term" value="F:oxidoreductase activity"/>
    <property type="evidence" value="ECO:0007669"/>
    <property type="project" value="UniProtKB-KW"/>
</dbReference>
<keyword evidence="3" id="KW-1185">Reference proteome</keyword>